<dbReference type="PANTHER" id="PTHR32071">
    <property type="entry name" value="TRANSCRIPTIONAL REGULATORY PROTEIN"/>
    <property type="match status" value="1"/>
</dbReference>
<dbReference type="CDD" id="cd00130">
    <property type="entry name" value="PAS"/>
    <property type="match status" value="1"/>
</dbReference>
<dbReference type="RefSeq" id="WP_284362008.1">
    <property type="nucleotide sequence ID" value="NZ_BSNI01000001.1"/>
</dbReference>
<evidence type="ECO:0000256" key="4">
    <source>
        <dbReference type="ARBA" id="ARBA00023015"/>
    </source>
</evidence>
<dbReference type="SUPFAM" id="SSF46689">
    <property type="entry name" value="Homeodomain-like"/>
    <property type="match status" value="1"/>
</dbReference>
<dbReference type="Pfam" id="PF00158">
    <property type="entry name" value="Sigma54_activat"/>
    <property type="match status" value="1"/>
</dbReference>
<dbReference type="InterPro" id="IPR025944">
    <property type="entry name" value="Sigma_54_int_dom_CS"/>
</dbReference>
<evidence type="ECO:0000256" key="1">
    <source>
        <dbReference type="ARBA" id="ARBA00022741"/>
    </source>
</evidence>
<dbReference type="SUPFAM" id="SSF52540">
    <property type="entry name" value="P-loop containing nucleoside triphosphate hydrolases"/>
    <property type="match status" value="1"/>
</dbReference>
<dbReference type="PROSITE" id="PS00688">
    <property type="entry name" value="SIGMA54_INTERACT_3"/>
    <property type="match status" value="1"/>
</dbReference>
<dbReference type="InterPro" id="IPR002078">
    <property type="entry name" value="Sigma_54_int"/>
</dbReference>
<dbReference type="Gene3D" id="3.40.50.300">
    <property type="entry name" value="P-loop containing nucleotide triphosphate hydrolases"/>
    <property type="match status" value="1"/>
</dbReference>
<gene>
    <name evidence="8" type="ORF">GCM10007879_06590</name>
</gene>
<dbReference type="CDD" id="cd00009">
    <property type="entry name" value="AAA"/>
    <property type="match status" value="1"/>
</dbReference>
<keyword evidence="9" id="KW-1185">Reference proteome</keyword>
<evidence type="ECO:0000259" key="7">
    <source>
        <dbReference type="PROSITE" id="PS50112"/>
    </source>
</evidence>
<dbReference type="PROSITE" id="PS00675">
    <property type="entry name" value="SIGMA54_INTERACT_1"/>
    <property type="match status" value="1"/>
</dbReference>
<keyword evidence="2" id="KW-0067">ATP-binding</keyword>
<evidence type="ECO:0000259" key="6">
    <source>
        <dbReference type="PROSITE" id="PS50045"/>
    </source>
</evidence>
<dbReference type="InterPro" id="IPR003593">
    <property type="entry name" value="AAA+_ATPase"/>
</dbReference>
<proteinExistence type="predicted"/>
<dbReference type="Pfam" id="PF00989">
    <property type="entry name" value="PAS"/>
    <property type="match status" value="1"/>
</dbReference>
<dbReference type="InterPro" id="IPR058031">
    <property type="entry name" value="AAA_lid_NorR"/>
</dbReference>
<feature type="domain" description="Sigma-54 factor interaction" evidence="6">
    <location>
        <begin position="152"/>
        <end position="382"/>
    </location>
</feature>
<keyword evidence="4" id="KW-0805">Transcription regulation</keyword>
<dbReference type="Pfam" id="PF02954">
    <property type="entry name" value="HTH_8"/>
    <property type="match status" value="1"/>
</dbReference>
<keyword evidence="5" id="KW-0804">Transcription</keyword>
<dbReference type="InterPro" id="IPR000014">
    <property type="entry name" value="PAS"/>
</dbReference>
<evidence type="ECO:0000256" key="5">
    <source>
        <dbReference type="ARBA" id="ARBA00023163"/>
    </source>
</evidence>
<protein>
    <submittedName>
        <fullName evidence="8">Sigma-54-dependent Fis family transcriptional regulator</fullName>
    </submittedName>
</protein>
<dbReference type="Gene3D" id="1.10.8.60">
    <property type="match status" value="1"/>
</dbReference>
<dbReference type="SMART" id="SM00091">
    <property type="entry name" value="PAS"/>
    <property type="match status" value="1"/>
</dbReference>
<dbReference type="SMART" id="SM00382">
    <property type="entry name" value="AAA"/>
    <property type="match status" value="1"/>
</dbReference>
<organism evidence="8 9">
    <name type="scientific">Maritalea porphyrae</name>
    <dbReference type="NCBI Taxonomy" id="880732"/>
    <lineage>
        <taxon>Bacteria</taxon>
        <taxon>Pseudomonadati</taxon>
        <taxon>Pseudomonadota</taxon>
        <taxon>Alphaproteobacteria</taxon>
        <taxon>Hyphomicrobiales</taxon>
        <taxon>Devosiaceae</taxon>
        <taxon>Maritalea</taxon>
    </lineage>
</organism>
<dbReference type="Pfam" id="PF25601">
    <property type="entry name" value="AAA_lid_14"/>
    <property type="match status" value="1"/>
</dbReference>
<evidence type="ECO:0000256" key="3">
    <source>
        <dbReference type="ARBA" id="ARBA00023012"/>
    </source>
</evidence>
<dbReference type="InterPro" id="IPR009057">
    <property type="entry name" value="Homeodomain-like_sf"/>
</dbReference>
<dbReference type="InterPro" id="IPR013767">
    <property type="entry name" value="PAS_fold"/>
</dbReference>
<feature type="domain" description="PAS" evidence="7">
    <location>
        <begin position="10"/>
        <end position="50"/>
    </location>
</feature>
<dbReference type="InterPro" id="IPR002197">
    <property type="entry name" value="HTH_Fis"/>
</dbReference>
<evidence type="ECO:0000256" key="2">
    <source>
        <dbReference type="ARBA" id="ARBA00022840"/>
    </source>
</evidence>
<dbReference type="InterPro" id="IPR025662">
    <property type="entry name" value="Sigma_54_int_dom_ATP-bd_1"/>
</dbReference>
<reference evidence="8" key="2">
    <citation type="submission" date="2023-01" db="EMBL/GenBank/DDBJ databases">
        <title>Draft genome sequence of Maritalea porphyrae strain NBRC 107169.</title>
        <authorList>
            <person name="Sun Q."/>
            <person name="Mori K."/>
        </authorList>
    </citation>
    <scope>NUCLEOTIDE SEQUENCE</scope>
    <source>
        <strain evidence="8">NBRC 107169</strain>
    </source>
</reference>
<dbReference type="SUPFAM" id="SSF55785">
    <property type="entry name" value="PYP-like sensor domain (PAS domain)"/>
    <property type="match status" value="1"/>
</dbReference>
<dbReference type="EMBL" id="BSNI01000001">
    <property type="protein sequence ID" value="GLQ16410.1"/>
    <property type="molecule type" value="Genomic_DNA"/>
</dbReference>
<dbReference type="PRINTS" id="PR01590">
    <property type="entry name" value="HTHFIS"/>
</dbReference>
<reference evidence="8" key="1">
    <citation type="journal article" date="2014" name="Int. J. Syst. Evol. Microbiol.">
        <title>Complete genome of a new Firmicutes species belonging to the dominant human colonic microbiota ('Ruminococcus bicirculans') reveals two chromosomes and a selective capacity to utilize plant glucans.</title>
        <authorList>
            <consortium name="NISC Comparative Sequencing Program"/>
            <person name="Wegmann U."/>
            <person name="Louis P."/>
            <person name="Goesmann A."/>
            <person name="Henrissat B."/>
            <person name="Duncan S.H."/>
            <person name="Flint H.J."/>
        </authorList>
    </citation>
    <scope>NUCLEOTIDE SEQUENCE</scope>
    <source>
        <strain evidence="8">NBRC 107169</strain>
    </source>
</reference>
<dbReference type="Proteomes" id="UP001161405">
    <property type="component" value="Unassembled WGS sequence"/>
</dbReference>
<dbReference type="InterPro" id="IPR027417">
    <property type="entry name" value="P-loop_NTPase"/>
</dbReference>
<comment type="caution">
    <text evidence="8">The sequence shown here is derived from an EMBL/GenBank/DDBJ whole genome shotgun (WGS) entry which is preliminary data.</text>
</comment>
<dbReference type="Gene3D" id="1.10.10.60">
    <property type="entry name" value="Homeodomain-like"/>
    <property type="match status" value="1"/>
</dbReference>
<dbReference type="InterPro" id="IPR035965">
    <property type="entry name" value="PAS-like_dom_sf"/>
</dbReference>
<keyword evidence="1" id="KW-0547">Nucleotide-binding</keyword>
<sequence length="469" mass="51773">MSQIGEKPFSPEMLQSLLEEMGDGAIAIDAKGKITWINKNYHILLGISADVDPRGEDIEALIPESRLKEVVRTGKSILIDIMNFDDQQFVVSRFPLKDANDEIAGAIGFVLFDKVEPLAPLMQKFEVLGKRLSLAEKKLAEARRAKYSVASIINRSLKIDKVKEQTRAVAQHDSPVLLRGETGTGKELFAHAIHNASARRNGPFVALNVAAIPEALLEAEFFGVAPGAYTGASDRQPEGKLALARHGTLFLDEVGDMPLALQAKLLRVLEEKEFEPVGSNVIQPVDVRIVAATSLDLEAMVKKGTFRRDFYYRLNVLKIDIPPLRERIEDVPVLCDYFLEEFSQRSGDPVRLMSDGAVSHLCAYDWPGNVRELRNVIERVCVLSQAPVLNEDAFADVVPIDQVTNDAVRPLRAGEAVSAENLPLQIAQLERRAIGEALRMCGGHKGNAAKQLGISRSQLYDKLKLHDLS</sequence>
<dbReference type="PROSITE" id="PS50045">
    <property type="entry name" value="SIGMA54_INTERACT_4"/>
    <property type="match status" value="1"/>
</dbReference>
<name>A0ABQ5UM84_9HYPH</name>
<evidence type="ECO:0000313" key="9">
    <source>
        <dbReference type="Proteomes" id="UP001161405"/>
    </source>
</evidence>
<keyword evidence="3" id="KW-0902">Two-component regulatory system</keyword>
<accession>A0ABQ5UM84</accession>
<dbReference type="PROSITE" id="PS50112">
    <property type="entry name" value="PAS"/>
    <property type="match status" value="1"/>
</dbReference>
<dbReference type="Gene3D" id="3.30.450.20">
    <property type="entry name" value="PAS domain"/>
    <property type="match status" value="1"/>
</dbReference>
<evidence type="ECO:0000313" key="8">
    <source>
        <dbReference type="EMBL" id="GLQ16410.1"/>
    </source>
</evidence>